<reference evidence="1 2" key="1">
    <citation type="submission" date="2024-07" db="EMBL/GenBank/DDBJ databases">
        <authorList>
            <person name="Ren Q."/>
        </authorList>
    </citation>
    <scope>NUCLEOTIDE SEQUENCE [LARGE SCALE GENOMIC DNA]</scope>
    <source>
        <strain evidence="1 2">REN37</strain>
    </source>
</reference>
<accession>A0ABV4ALM5</accession>
<name>A0ABV4ALM5_9GAMM</name>
<gene>
    <name evidence="1" type="ORF">AB5I84_10975</name>
</gene>
<organism evidence="1 2">
    <name type="scientific">Isoalcanivorax beigongshangi</name>
    <dbReference type="NCBI Taxonomy" id="3238810"/>
    <lineage>
        <taxon>Bacteria</taxon>
        <taxon>Pseudomonadati</taxon>
        <taxon>Pseudomonadota</taxon>
        <taxon>Gammaproteobacteria</taxon>
        <taxon>Oceanospirillales</taxon>
        <taxon>Alcanivoracaceae</taxon>
        <taxon>Isoalcanivorax</taxon>
    </lineage>
</organism>
<evidence type="ECO:0000313" key="1">
    <source>
        <dbReference type="EMBL" id="MEY1662671.1"/>
    </source>
</evidence>
<comment type="caution">
    <text evidence="1">The sequence shown here is derived from an EMBL/GenBank/DDBJ whole genome shotgun (WGS) entry which is preliminary data.</text>
</comment>
<dbReference type="SUPFAM" id="SSF81301">
    <property type="entry name" value="Nucleotidyltransferase"/>
    <property type="match status" value="1"/>
</dbReference>
<dbReference type="Proteomes" id="UP001562065">
    <property type="component" value="Unassembled WGS sequence"/>
</dbReference>
<evidence type="ECO:0008006" key="3">
    <source>
        <dbReference type="Google" id="ProtNLM"/>
    </source>
</evidence>
<evidence type="ECO:0000313" key="2">
    <source>
        <dbReference type="Proteomes" id="UP001562065"/>
    </source>
</evidence>
<protein>
    <recommendedName>
        <fullName evidence="3">Nucleotidyltransferase domain-containing protein</fullName>
    </recommendedName>
</protein>
<dbReference type="EMBL" id="JBGCUO010000001">
    <property type="protein sequence ID" value="MEY1662671.1"/>
    <property type="molecule type" value="Genomic_DNA"/>
</dbReference>
<dbReference type="InterPro" id="IPR043519">
    <property type="entry name" value="NT_sf"/>
</dbReference>
<dbReference type="RefSeq" id="WP_369455901.1">
    <property type="nucleotide sequence ID" value="NZ_JBGCUO010000001.1"/>
</dbReference>
<sequence>MMPMNVDAEGCITTLPARPVATPFAALVDAAREGLAATGLLHSLDLYGSVASGAGLPFRSDLDLCLMLRQPPSAAVRQRLETLCRQLAQRWPVVSKVDLGWLGDLEGRQGLAWRYWLKHHCVHLDGVDLGPALPRCRPSRALAWAVNGDVLKALEQYDRRLLAAGDCAEVLRWQRQAAGKLIRSIHVLRNDDDRDWPISLAQHRQWLTRTWPQQTLALDYFMQQAQQPVVDVVPFRQRLAAL</sequence>
<keyword evidence="2" id="KW-1185">Reference proteome</keyword>
<proteinExistence type="predicted"/>